<dbReference type="InterPro" id="IPR000868">
    <property type="entry name" value="Isochorismatase-like_dom"/>
</dbReference>
<keyword evidence="5" id="KW-1185">Reference proteome</keyword>
<dbReference type="PANTHER" id="PTHR43540">
    <property type="entry name" value="PEROXYUREIDOACRYLATE/UREIDOACRYLATE AMIDOHYDROLASE-RELATED"/>
    <property type="match status" value="1"/>
</dbReference>
<dbReference type="EMBL" id="PDLM01000006">
    <property type="protein sequence ID" value="RDW74908.1"/>
    <property type="molecule type" value="Genomic_DNA"/>
</dbReference>
<protein>
    <recommendedName>
        <fullName evidence="3">Isochorismatase-like domain-containing protein</fullName>
    </recommendedName>
</protein>
<dbReference type="OrthoDB" id="1739143at2759"/>
<evidence type="ECO:0000259" key="3">
    <source>
        <dbReference type="Pfam" id="PF00857"/>
    </source>
</evidence>
<accession>A0A3D8RLR7</accession>
<dbReference type="SUPFAM" id="SSF52499">
    <property type="entry name" value="Isochorismatase-like hydrolases"/>
    <property type="match status" value="1"/>
</dbReference>
<dbReference type="AlphaFoldDB" id="A0A3D8RLR7"/>
<name>A0A3D8RLR7_9HELO</name>
<dbReference type="InterPro" id="IPR050272">
    <property type="entry name" value="Isochorismatase-like_hydrls"/>
</dbReference>
<organism evidence="4 5">
    <name type="scientific">Coleophoma cylindrospora</name>
    <dbReference type="NCBI Taxonomy" id="1849047"/>
    <lineage>
        <taxon>Eukaryota</taxon>
        <taxon>Fungi</taxon>
        <taxon>Dikarya</taxon>
        <taxon>Ascomycota</taxon>
        <taxon>Pezizomycotina</taxon>
        <taxon>Leotiomycetes</taxon>
        <taxon>Helotiales</taxon>
        <taxon>Dermateaceae</taxon>
        <taxon>Coleophoma</taxon>
    </lineage>
</organism>
<reference evidence="4 5" key="1">
    <citation type="journal article" date="2018" name="IMA Fungus">
        <title>IMA Genome-F 9: Draft genome sequence of Annulohypoxylon stygium, Aspergillus mulundensis, Berkeleyomyces basicola (syn. Thielaviopsis basicola), Ceratocystis smalleyi, two Cercospora beticola strains, Coleophoma cylindrospora, Fusarium fracticaudum, Phialophora cf. hyalina, and Morchella septimelata.</title>
        <authorList>
            <person name="Wingfield B.D."/>
            <person name="Bills G.F."/>
            <person name="Dong Y."/>
            <person name="Huang W."/>
            <person name="Nel W.J."/>
            <person name="Swalarsk-Parry B.S."/>
            <person name="Vaghefi N."/>
            <person name="Wilken P.M."/>
            <person name="An Z."/>
            <person name="de Beer Z.W."/>
            <person name="De Vos L."/>
            <person name="Chen L."/>
            <person name="Duong T.A."/>
            <person name="Gao Y."/>
            <person name="Hammerbacher A."/>
            <person name="Kikkert J.R."/>
            <person name="Li Y."/>
            <person name="Li H."/>
            <person name="Li K."/>
            <person name="Li Q."/>
            <person name="Liu X."/>
            <person name="Ma X."/>
            <person name="Naidoo K."/>
            <person name="Pethybridge S.J."/>
            <person name="Sun J."/>
            <person name="Steenkamp E.T."/>
            <person name="van der Nest M.A."/>
            <person name="van Wyk S."/>
            <person name="Wingfield M.J."/>
            <person name="Xiong C."/>
            <person name="Yue Q."/>
            <person name="Zhang X."/>
        </authorList>
    </citation>
    <scope>NUCLEOTIDE SEQUENCE [LARGE SCALE GENOMIC DNA]</scope>
    <source>
        <strain evidence="4 5">BP6252</strain>
    </source>
</reference>
<feature type="domain" description="Isochorismatase-like" evidence="3">
    <location>
        <begin position="11"/>
        <end position="150"/>
    </location>
</feature>
<sequence>MDAQKIIPSRTALFLLNLQVMYAKIDPSLDALMVHTGTVIKAAQRQGITIVHCRVAFTESEAADIPDTNPNFSHVKYDPSRAAMYSIDSSAAAFHPAVAPEDGDIVIRKNRSGPFFNAPQDVHAILQERGIDTLLVGGVSTGGAVVATVV</sequence>
<proteinExistence type="inferred from homology"/>
<dbReference type="Pfam" id="PF00857">
    <property type="entry name" value="Isochorismatase"/>
    <property type="match status" value="1"/>
</dbReference>
<evidence type="ECO:0000313" key="4">
    <source>
        <dbReference type="EMBL" id="RDW74908.1"/>
    </source>
</evidence>
<dbReference type="GO" id="GO:0016787">
    <property type="term" value="F:hydrolase activity"/>
    <property type="evidence" value="ECO:0007669"/>
    <property type="project" value="UniProtKB-KW"/>
</dbReference>
<dbReference type="PANTHER" id="PTHR43540:SF1">
    <property type="entry name" value="ISOCHORISMATASE HYDROLASE"/>
    <property type="match status" value="1"/>
</dbReference>
<dbReference type="InterPro" id="IPR036380">
    <property type="entry name" value="Isochorismatase-like_sf"/>
</dbReference>
<dbReference type="Proteomes" id="UP000256645">
    <property type="component" value="Unassembled WGS sequence"/>
</dbReference>
<comment type="similarity">
    <text evidence="1">Belongs to the isochorismatase family.</text>
</comment>
<gene>
    <name evidence="4" type="ORF">BP6252_06050</name>
</gene>
<evidence type="ECO:0000313" key="5">
    <source>
        <dbReference type="Proteomes" id="UP000256645"/>
    </source>
</evidence>
<evidence type="ECO:0000256" key="1">
    <source>
        <dbReference type="ARBA" id="ARBA00006336"/>
    </source>
</evidence>
<keyword evidence="2" id="KW-0378">Hydrolase</keyword>
<comment type="caution">
    <text evidence="4">The sequence shown here is derived from an EMBL/GenBank/DDBJ whole genome shotgun (WGS) entry which is preliminary data.</text>
</comment>
<evidence type="ECO:0000256" key="2">
    <source>
        <dbReference type="ARBA" id="ARBA00022801"/>
    </source>
</evidence>
<dbReference type="Gene3D" id="3.40.50.850">
    <property type="entry name" value="Isochorismatase-like"/>
    <property type="match status" value="1"/>
</dbReference>